<comment type="caution">
    <text evidence="5">The sequence shown here is derived from an EMBL/GenBank/DDBJ whole genome shotgun (WGS) entry which is preliminary data.</text>
</comment>
<feature type="region of interest" description="Disordered" evidence="3">
    <location>
        <begin position="566"/>
        <end position="599"/>
    </location>
</feature>
<dbReference type="Pfam" id="PF01612">
    <property type="entry name" value="DNA_pol_A_exo1"/>
    <property type="match status" value="1"/>
</dbReference>
<dbReference type="GO" id="GO:0005634">
    <property type="term" value="C:nucleus"/>
    <property type="evidence" value="ECO:0007669"/>
    <property type="project" value="TreeGrafter"/>
</dbReference>
<feature type="compositionally biased region" description="Low complexity" evidence="3">
    <location>
        <begin position="583"/>
        <end position="596"/>
    </location>
</feature>
<reference evidence="5" key="1">
    <citation type="submission" date="2020-01" db="EMBL/GenBank/DDBJ databases">
        <title>Development of genomics and gene disruption for Polysphondylium violaceum indicates a role for the polyketide synthase stlB in stalk morphogenesis.</title>
        <authorList>
            <person name="Narita B."/>
            <person name="Kawabe Y."/>
            <person name="Kin K."/>
            <person name="Saito T."/>
            <person name="Gibbs R."/>
            <person name="Kuspa A."/>
            <person name="Muzny D."/>
            <person name="Queller D."/>
            <person name="Richards S."/>
            <person name="Strassman J."/>
            <person name="Sucgang R."/>
            <person name="Worley K."/>
            <person name="Schaap P."/>
        </authorList>
    </citation>
    <scope>NUCLEOTIDE SEQUENCE</scope>
    <source>
        <strain evidence="5">QSvi11</strain>
    </source>
</reference>
<dbReference type="OrthoDB" id="18127at2759"/>
<dbReference type="GO" id="GO:0005737">
    <property type="term" value="C:cytoplasm"/>
    <property type="evidence" value="ECO:0007669"/>
    <property type="project" value="TreeGrafter"/>
</dbReference>
<dbReference type="Proteomes" id="UP000695562">
    <property type="component" value="Unassembled WGS sequence"/>
</dbReference>
<dbReference type="PANTHER" id="PTHR13620:SF104">
    <property type="entry name" value="EXONUCLEASE 3'-5' DOMAIN-CONTAINING PROTEIN 2"/>
    <property type="match status" value="1"/>
</dbReference>
<evidence type="ECO:0000256" key="3">
    <source>
        <dbReference type="SAM" id="MobiDB-lite"/>
    </source>
</evidence>
<dbReference type="EMBL" id="AJWJ01000349">
    <property type="protein sequence ID" value="KAF2071691.1"/>
    <property type="molecule type" value="Genomic_DNA"/>
</dbReference>
<evidence type="ECO:0000256" key="1">
    <source>
        <dbReference type="ARBA" id="ARBA00022722"/>
    </source>
</evidence>
<evidence type="ECO:0000259" key="4">
    <source>
        <dbReference type="SMART" id="SM00474"/>
    </source>
</evidence>
<feature type="domain" description="3'-5' exonuclease" evidence="4">
    <location>
        <begin position="87"/>
        <end position="296"/>
    </location>
</feature>
<dbReference type="AlphaFoldDB" id="A0A8J4PRF4"/>
<dbReference type="Gene3D" id="3.30.420.10">
    <property type="entry name" value="Ribonuclease H-like superfamily/Ribonuclease H"/>
    <property type="match status" value="1"/>
</dbReference>
<dbReference type="InterPro" id="IPR002562">
    <property type="entry name" value="3'-5'_exonuclease_dom"/>
</dbReference>
<dbReference type="SMART" id="SM00474">
    <property type="entry name" value="35EXOc"/>
    <property type="match status" value="1"/>
</dbReference>
<keyword evidence="1" id="KW-0540">Nuclease</keyword>
<gene>
    <name evidence="5" type="ORF">CYY_006991</name>
</gene>
<keyword evidence="6" id="KW-1185">Reference proteome</keyword>
<dbReference type="InterPro" id="IPR036397">
    <property type="entry name" value="RNaseH_sf"/>
</dbReference>
<dbReference type="InterPro" id="IPR051132">
    <property type="entry name" value="3-5_Exonuclease_domain"/>
</dbReference>
<dbReference type="SUPFAM" id="SSF53098">
    <property type="entry name" value="Ribonuclease H-like"/>
    <property type="match status" value="1"/>
</dbReference>
<evidence type="ECO:0000313" key="6">
    <source>
        <dbReference type="Proteomes" id="UP000695562"/>
    </source>
</evidence>
<protein>
    <recommendedName>
        <fullName evidence="4">3'-5' exonuclease domain-containing protein</fullName>
    </recommendedName>
</protein>
<dbReference type="GO" id="GO:0008408">
    <property type="term" value="F:3'-5' exonuclease activity"/>
    <property type="evidence" value="ECO:0007669"/>
    <property type="project" value="InterPro"/>
</dbReference>
<accession>A0A8J4PRF4</accession>
<evidence type="ECO:0000313" key="5">
    <source>
        <dbReference type="EMBL" id="KAF2071691.1"/>
    </source>
</evidence>
<dbReference type="InterPro" id="IPR012337">
    <property type="entry name" value="RNaseH-like_sf"/>
</dbReference>
<keyword evidence="2" id="KW-0378">Hydrolase</keyword>
<proteinExistence type="predicted"/>
<dbReference type="PANTHER" id="PTHR13620">
    <property type="entry name" value="3-5 EXONUCLEASE"/>
    <property type="match status" value="1"/>
</dbReference>
<name>A0A8J4PRF4_9MYCE</name>
<dbReference type="CDD" id="cd06141">
    <property type="entry name" value="WRN_exo"/>
    <property type="match status" value="1"/>
</dbReference>
<organism evidence="5 6">
    <name type="scientific">Polysphondylium violaceum</name>
    <dbReference type="NCBI Taxonomy" id="133409"/>
    <lineage>
        <taxon>Eukaryota</taxon>
        <taxon>Amoebozoa</taxon>
        <taxon>Evosea</taxon>
        <taxon>Eumycetozoa</taxon>
        <taxon>Dictyostelia</taxon>
        <taxon>Dictyosteliales</taxon>
        <taxon>Dictyosteliaceae</taxon>
        <taxon>Polysphondylium</taxon>
    </lineage>
</organism>
<dbReference type="GO" id="GO:0006139">
    <property type="term" value="P:nucleobase-containing compound metabolic process"/>
    <property type="evidence" value="ECO:0007669"/>
    <property type="project" value="InterPro"/>
</dbReference>
<feature type="region of interest" description="Disordered" evidence="3">
    <location>
        <begin position="325"/>
        <end position="345"/>
    </location>
</feature>
<sequence>MKVLENKSNLKNISWSTKIKNTFSKQHEFHNVYNQILNIKTISTSTTTTSNNNSSNITTTNTNTTTTTVLKKEDHRPFFKLPDHLNIFVIKDSTECNQILNELYTSLLNKMGINQDNSNQDENSNNNELMLFPKCNENNNHGLDFILGLDAEWGHTKDGVTTVALLQLSTLTNVYLIQLSQMQYKMPTALQLILQDPRLIKVGVAIHQDALNIFNTFTTITKSCVDLVPLAKLTFFTGNGLATIADSVMNVRLDKNYHIRCSEWGEENLSQEQIHYAAADAWVGLEIFRICFNTYRSRSLDPIKGQDTDCYSFIHPFLNTTFKVKNNPNKKKDSNSNSGSKKENVESLPGYINLKNLIPDRRVLYDNCLMLSPDNVLLCNISKKKVQWYVSRNLADIVNQEPLTIKLRFSPKGNGHADDEFYLANKENRCVVCASDYKLLRHSIVSHCYRTYFPVESKSHSSHDVVLLCFNCHMSVDKRLQIMKMIISAQYQVPIENSTAYIQNHTAFQVSKKALLLKNQLYPDDNTLALSLSNRQKAHAAKIPSDKLYLIKKEVYNYINNINNNINSNNNDKDKDDEDQDDSNSNSSGGDDTNANTSTDMDIDINLTLEQLESLISIATKTKDENFVSFEKKVMDKVLADGEEGLKRFIILWRRNFVETMQPKFLSPHWSVDK</sequence>
<evidence type="ECO:0000256" key="2">
    <source>
        <dbReference type="ARBA" id="ARBA00022801"/>
    </source>
</evidence>
<feature type="compositionally biased region" description="Basic and acidic residues" evidence="3">
    <location>
        <begin position="330"/>
        <end position="345"/>
    </location>
</feature>
<dbReference type="GO" id="GO:0003676">
    <property type="term" value="F:nucleic acid binding"/>
    <property type="evidence" value="ECO:0007669"/>
    <property type="project" value="InterPro"/>
</dbReference>